<dbReference type="AlphaFoldDB" id="A0A4Q0LQL2"/>
<proteinExistence type="predicted"/>
<dbReference type="Proteomes" id="UP000289808">
    <property type="component" value="Unassembled WGS sequence"/>
</dbReference>
<dbReference type="EMBL" id="SCLX01000332">
    <property type="protein sequence ID" value="RXF49046.1"/>
    <property type="molecule type" value="Genomic_DNA"/>
</dbReference>
<organism evidence="1 3">
    <name type="scientific">Lactobacillus crispatus</name>
    <dbReference type="NCBI Taxonomy" id="47770"/>
    <lineage>
        <taxon>Bacteria</taxon>
        <taxon>Bacillati</taxon>
        <taxon>Bacillota</taxon>
        <taxon>Bacilli</taxon>
        <taxon>Lactobacillales</taxon>
        <taxon>Lactobacillaceae</taxon>
        <taxon>Lactobacillus</taxon>
    </lineage>
</organism>
<dbReference type="EMBL" id="SCLX01000416">
    <property type="protein sequence ID" value="RXF47412.1"/>
    <property type="molecule type" value="Genomic_DNA"/>
</dbReference>
<sequence>AINFKQSCFVIQAMYIISSSTEIFKKILIQISHYTIPIRPGRKDKRNLKPKSAVYYLYRVA</sequence>
<gene>
    <name evidence="2" type="ORF">ERD32_13865</name>
    <name evidence="1" type="ORF">ERD32_14285</name>
</gene>
<comment type="caution">
    <text evidence="1">The sequence shown here is derived from an EMBL/GenBank/DDBJ whole genome shotgun (WGS) entry which is preliminary data.</text>
</comment>
<feature type="non-terminal residue" evidence="1">
    <location>
        <position position="1"/>
    </location>
</feature>
<evidence type="ECO:0000313" key="1">
    <source>
        <dbReference type="EMBL" id="RXF47412.1"/>
    </source>
</evidence>
<name>A0A4Q0LQL2_9LACO</name>
<evidence type="ECO:0000313" key="2">
    <source>
        <dbReference type="EMBL" id="RXF49046.1"/>
    </source>
</evidence>
<protein>
    <submittedName>
        <fullName evidence="1">IS4/IS5 family transposase</fullName>
    </submittedName>
</protein>
<accession>A0A4Q0LQL2</accession>
<reference evidence="1 3" key="1">
    <citation type="submission" date="2019-01" db="EMBL/GenBank/DDBJ databases">
        <title>The genome sequence of Lactobacillus crispatus L49.</title>
        <authorList>
            <person name="Zhong J."/>
            <person name="Zhang J."/>
        </authorList>
    </citation>
    <scope>NUCLEOTIDE SEQUENCE [LARGE SCALE GENOMIC DNA]</scope>
    <source>
        <strain evidence="1 3">L49</strain>
    </source>
</reference>
<evidence type="ECO:0000313" key="3">
    <source>
        <dbReference type="Proteomes" id="UP000289808"/>
    </source>
</evidence>